<name>A0A9P5X087_9AGAR</name>
<evidence type="ECO:0000313" key="2">
    <source>
        <dbReference type="EMBL" id="KAF9441194.1"/>
    </source>
</evidence>
<keyword evidence="3" id="KW-1185">Reference proteome</keyword>
<comment type="caution">
    <text evidence="2">The sequence shown here is derived from an EMBL/GenBank/DDBJ whole genome shotgun (WGS) entry which is preliminary data.</text>
</comment>
<sequence length="204" mass="22150">MNSDQIKLWLRELSDVQEWEKVPGQSSKPTSTPPPPWMDNSDTNQFLQMAWTKAPYIHVYTYGVYHHSAFTMPLMLGQSAQCGWRKIAGMENYTHAYLHGNPLDTRTCLGPCYPDGRTISHNSPSSSSSSSISKEPTNDHDNDHSNSSTSSSSNESLSDASSSSSSSSSTDEQSNLSSSSSSTSATNNSKGTDQLSYDSASVSE</sequence>
<feature type="compositionally biased region" description="Low complexity" evidence="1">
    <location>
        <begin position="120"/>
        <end position="133"/>
    </location>
</feature>
<dbReference type="EMBL" id="MU152018">
    <property type="protein sequence ID" value="KAF9441194.1"/>
    <property type="molecule type" value="Genomic_DNA"/>
</dbReference>
<accession>A0A9P5X087</accession>
<dbReference type="Proteomes" id="UP000807342">
    <property type="component" value="Unassembled WGS sequence"/>
</dbReference>
<feature type="region of interest" description="Disordered" evidence="1">
    <location>
        <begin position="117"/>
        <end position="204"/>
    </location>
</feature>
<evidence type="ECO:0000313" key="3">
    <source>
        <dbReference type="Proteomes" id="UP000807342"/>
    </source>
</evidence>
<feature type="compositionally biased region" description="Polar residues" evidence="1">
    <location>
        <begin position="190"/>
        <end position="204"/>
    </location>
</feature>
<dbReference type="AlphaFoldDB" id="A0A9P5X087"/>
<reference evidence="2" key="1">
    <citation type="submission" date="2020-11" db="EMBL/GenBank/DDBJ databases">
        <authorList>
            <consortium name="DOE Joint Genome Institute"/>
            <person name="Ahrendt S."/>
            <person name="Riley R."/>
            <person name="Andreopoulos W."/>
            <person name="Labutti K."/>
            <person name="Pangilinan J."/>
            <person name="Ruiz-Duenas F.J."/>
            <person name="Barrasa J.M."/>
            <person name="Sanchez-Garcia M."/>
            <person name="Camarero S."/>
            <person name="Miyauchi S."/>
            <person name="Serrano A."/>
            <person name="Linde D."/>
            <person name="Babiker R."/>
            <person name="Drula E."/>
            <person name="Ayuso-Fernandez I."/>
            <person name="Pacheco R."/>
            <person name="Padilla G."/>
            <person name="Ferreira P."/>
            <person name="Barriuso J."/>
            <person name="Kellner H."/>
            <person name="Castanera R."/>
            <person name="Alfaro M."/>
            <person name="Ramirez L."/>
            <person name="Pisabarro A.G."/>
            <person name="Kuo A."/>
            <person name="Tritt A."/>
            <person name="Lipzen A."/>
            <person name="He G."/>
            <person name="Yan M."/>
            <person name="Ng V."/>
            <person name="Cullen D."/>
            <person name="Martin F."/>
            <person name="Rosso M.-N."/>
            <person name="Henrissat B."/>
            <person name="Hibbett D."/>
            <person name="Martinez A.T."/>
            <person name="Grigoriev I.V."/>
        </authorList>
    </citation>
    <scope>NUCLEOTIDE SEQUENCE</scope>
    <source>
        <strain evidence="2">MF-IS2</strain>
    </source>
</reference>
<proteinExistence type="predicted"/>
<organism evidence="2 3">
    <name type="scientific">Macrolepiota fuliginosa MF-IS2</name>
    <dbReference type="NCBI Taxonomy" id="1400762"/>
    <lineage>
        <taxon>Eukaryota</taxon>
        <taxon>Fungi</taxon>
        <taxon>Dikarya</taxon>
        <taxon>Basidiomycota</taxon>
        <taxon>Agaricomycotina</taxon>
        <taxon>Agaricomycetes</taxon>
        <taxon>Agaricomycetidae</taxon>
        <taxon>Agaricales</taxon>
        <taxon>Agaricineae</taxon>
        <taxon>Agaricaceae</taxon>
        <taxon>Macrolepiota</taxon>
    </lineage>
</organism>
<gene>
    <name evidence="2" type="ORF">P691DRAFT_766606</name>
</gene>
<evidence type="ECO:0000256" key="1">
    <source>
        <dbReference type="SAM" id="MobiDB-lite"/>
    </source>
</evidence>
<feature type="region of interest" description="Disordered" evidence="1">
    <location>
        <begin position="20"/>
        <end position="41"/>
    </location>
</feature>
<feature type="compositionally biased region" description="Low complexity" evidence="1">
    <location>
        <begin position="145"/>
        <end position="189"/>
    </location>
</feature>
<protein>
    <submittedName>
        <fullName evidence="2">Uncharacterized protein</fullName>
    </submittedName>
</protein>